<reference evidence="3 4" key="1">
    <citation type="submission" date="2018-03" db="EMBL/GenBank/DDBJ databases">
        <authorList>
            <person name="Guldener U."/>
        </authorList>
    </citation>
    <scope>NUCLEOTIDE SEQUENCE [LARGE SCALE GENOMIC DNA]</scope>
    <source>
        <strain evidence="3 4">DAOM196992</strain>
    </source>
</reference>
<proteinExistence type="inferred from homology"/>
<dbReference type="Pfam" id="PF10521">
    <property type="entry name" value="Tti2"/>
    <property type="match status" value="1"/>
</dbReference>
<dbReference type="Proteomes" id="UP000323386">
    <property type="component" value="Unassembled WGS sequence"/>
</dbReference>
<sequence>MLRTPGSASGAAHIVFPRPSHSALAARDHALLRPIPKSTEDQSQQGDPHPALQPGSITHPQLHTLLLTLELLAPPVQFGYERGQGWRSDAAAYTDLLHWRDVEAVALLDSVQHQLSQLDPQLFAGEPLQRQLEWTLFNAVVALARFVPVAAHLEQGDAECDEAEASEDDDEAPNDGWVTSKSTGVATDALSSATSLLASRTTLSRYRLATSLLDIHIQPLYRASAQSGPTDPTTGRKRAPAPGHALLVSPGMGVHDSLDEVPAWKGGDVTVPPAAAAAAANAGGGAALAPSLAQRDSALGNWNVLAYAIVLLRRCCAGADDDDGDDVWRRTWYRLVPPLMALLEDHEPRFRLAASRLVQLLLLPSSSSNDEERGIDATLVRTTGIATLLESGLEANLHLTTDALGPL</sequence>
<comment type="similarity">
    <text evidence="1">Belongs to the TTI2 family.</text>
</comment>
<dbReference type="OrthoDB" id="6417021at2759"/>
<dbReference type="EMBL" id="OOIP01000032">
    <property type="protein sequence ID" value="SPO41822.1"/>
    <property type="molecule type" value="Genomic_DNA"/>
</dbReference>
<evidence type="ECO:0000256" key="1">
    <source>
        <dbReference type="ARBA" id="ARBA00034736"/>
    </source>
</evidence>
<feature type="region of interest" description="Disordered" evidence="2">
    <location>
        <begin position="38"/>
        <end position="57"/>
    </location>
</feature>
<organism evidence="3 4">
    <name type="scientific">Pseudozyma flocculosa</name>
    <dbReference type="NCBI Taxonomy" id="84751"/>
    <lineage>
        <taxon>Eukaryota</taxon>
        <taxon>Fungi</taxon>
        <taxon>Dikarya</taxon>
        <taxon>Basidiomycota</taxon>
        <taxon>Ustilaginomycotina</taxon>
        <taxon>Ustilaginomycetes</taxon>
        <taxon>Ustilaginales</taxon>
        <taxon>Ustilaginaceae</taxon>
        <taxon>Pseudozyma</taxon>
    </lineage>
</organism>
<evidence type="ECO:0000313" key="3">
    <source>
        <dbReference type="EMBL" id="SPO41822.1"/>
    </source>
</evidence>
<gene>
    <name evidence="3" type="ORF">PSFLO_07304</name>
</gene>
<feature type="region of interest" description="Disordered" evidence="2">
    <location>
        <begin position="158"/>
        <end position="181"/>
    </location>
</feature>
<keyword evidence="4" id="KW-1185">Reference proteome</keyword>
<dbReference type="GO" id="GO:0110078">
    <property type="term" value="C:TTT Hsp90 cochaperone complex"/>
    <property type="evidence" value="ECO:0007669"/>
    <property type="project" value="InterPro"/>
</dbReference>
<name>A0A5C3FBQ7_9BASI</name>
<evidence type="ECO:0000256" key="2">
    <source>
        <dbReference type="SAM" id="MobiDB-lite"/>
    </source>
</evidence>
<protein>
    <submittedName>
        <fullName evidence="3">Uncharacterized protein</fullName>
    </submittedName>
</protein>
<accession>A0A5C3FBQ7</accession>
<feature type="compositionally biased region" description="Acidic residues" evidence="2">
    <location>
        <begin position="158"/>
        <end position="173"/>
    </location>
</feature>
<dbReference type="InterPro" id="IPR018870">
    <property type="entry name" value="Tti2"/>
</dbReference>
<evidence type="ECO:0000313" key="4">
    <source>
        <dbReference type="Proteomes" id="UP000323386"/>
    </source>
</evidence>
<dbReference type="AlphaFoldDB" id="A0A5C3FBQ7"/>